<dbReference type="EMBL" id="QPMK01000006">
    <property type="protein sequence ID" value="RDD66219.1"/>
    <property type="molecule type" value="Genomic_DNA"/>
</dbReference>
<evidence type="ECO:0000313" key="1">
    <source>
        <dbReference type="EMBL" id="RDD66219.1"/>
    </source>
</evidence>
<dbReference type="SFLD" id="SFLDG01135">
    <property type="entry name" value="C1.5.6:_HAD__Beta-PGM__Phospha"/>
    <property type="match status" value="1"/>
</dbReference>
<dbReference type="InterPro" id="IPR036412">
    <property type="entry name" value="HAD-like_sf"/>
</dbReference>
<keyword evidence="2" id="KW-1185">Reference proteome</keyword>
<dbReference type="NCBIfam" id="TIGR01509">
    <property type="entry name" value="HAD-SF-IA-v3"/>
    <property type="match status" value="1"/>
</dbReference>
<keyword evidence="1" id="KW-0378">Hydrolase</keyword>
<dbReference type="InterPro" id="IPR041492">
    <property type="entry name" value="HAD_2"/>
</dbReference>
<gene>
    <name evidence="1" type="ORF">DU478_09840</name>
</gene>
<dbReference type="GO" id="GO:0005829">
    <property type="term" value="C:cytosol"/>
    <property type="evidence" value="ECO:0007669"/>
    <property type="project" value="TreeGrafter"/>
</dbReference>
<evidence type="ECO:0000313" key="2">
    <source>
        <dbReference type="Proteomes" id="UP000253977"/>
    </source>
</evidence>
<dbReference type="Gene3D" id="1.10.150.240">
    <property type="entry name" value="Putative phosphatase, domain 2"/>
    <property type="match status" value="1"/>
</dbReference>
<dbReference type="AlphaFoldDB" id="A0A369TLM2"/>
<comment type="caution">
    <text evidence="1">The sequence shown here is derived from an EMBL/GenBank/DDBJ whole genome shotgun (WGS) entry which is preliminary data.</text>
</comment>
<dbReference type="RefSeq" id="WP_114510792.1">
    <property type="nucleotide sequence ID" value="NZ_QPMK01000006.1"/>
</dbReference>
<dbReference type="Proteomes" id="UP000253977">
    <property type="component" value="Unassembled WGS sequence"/>
</dbReference>
<dbReference type="OrthoDB" id="9793014at2"/>
<dbReference type="GO" id="GO:0008967">
    <property type="term" value="F:phosphoglycolate phosphatase activity"/>
    <property type="evidence" value="ECO:0007669"/>
    <property type="project" value="TreeGrafter"/>
</dbReference>
<dbReference type="InterPro" id="IPR023214">
    <property type="entry name" value="HAD_sf"/>
</dbReference>
<accession>A0A369TLM2</accession>
<dbReference type="Pfam" id="PF13419">
    <property type="entry name" value="HAD_2"/>
    <property type="match status" value="1"/>
</dbReference>
<dbReference type="PANTHER" id="PTHR43434:SF24">
    <property type="entry name" value="HYDROLASE-RELATED"/>
    <property type="match status" value="1"/>
</dbReference>
<dbReference type="SFLD" id="SFLDS00003">
    <property type="entry name" value="Haloacid_Dehalogenase"/>
    <property type="match status" value="1"/>
</dbReference>
<dbReference type="InterPro" id="IPR006439">
    <property type="entry name" value="HAD-SF_hydro_IA"/>
</dbReference>
<reference evidence="1 2" key="1">
    <citation type="submission" date="2018-07" db="EMBL/GenBank/DDBJ databases">
        <title>Thalassococcus profundi sp. nov., a marine bacterium isolated from deep seawater of Okinawa Trough.</title>
        <authorList>
            <person name="Yu M."/>
        </authorList>
    </citation>
    <scope>NUCLEOTIDE SEQUENCE [LARGE SCALE GENOMIC DNA]</scope>
    <source>
        <strain evidence="1 2">WRAS1</strain>
    </source>
</reference>
<dbReference type="SUPFAM" id="SSF56784">
    <property type="entry name" value="HAD-like"/>
    <property type="match status" value="1"/>
</dbReference>
<dbReference type="InterPro" id="IPR023198">
    <property type="entry name" value="PGP-like_dom2"/>
</dbReference>
<dbReference type="SFLD" id="SFLDG01129">
    <property type="entry name" value="C1.5:_HAD__Beta-PGM__Phosphata"/>
    <property type="match status" value="1"/>
</dbReference>
<name>A0A369TLM2_9RHOB</name>
<proteinExistence type="predicted"/>
<organism evidence="1 2">
    <name type="scientific">Thalassococcus profundi</name>
    <dbReference type="NCBI Taxonomy" id="2282382"/>
    <lineage>
        <taxon>Bacteria</taxon>
        <taxon>Pseudomonadati</taxon>
        <taxon>Pseudomonadota</taxon>
        <taxon>Alphaproteobacteria</taxon>
        <taxon>Rhodobacterales</taxon>
        <taxon>Roseobacteraceae</taxon>
        <taxon>Thalassococcus</taxon>
    </lineage>
</organism>
<protein>
    <submittedName>
        <fullName evidence="1">HAD family hydrolase</fullName>
    </submittedName>
</protein>
<sequence length="227" mass="24171">MAGDLRLVVFDVDGTLVDSQGDILAAMQAAFDGAGRPVPPREEVLGIVGLSLPEAMSQLVPGITTDARRAMVAAYKAAYMKLRAQGGVELSSPLYPHVRGVLEDLHAVPETILGVATGKSRRGLDKLLDGHGLRRLFDTQHCADDHPSKPHPAMLRAALADTGVAPHRAVMVGDTSYDMEMAQAAGMLAIGVTWGYHTADRLGAAHIVIDDIRLLPGLLDQIWEQSA</sequence>
<dbReference type="InterPro" id="IPR050155">
    <property type="entry name" value="HAD-like_hydrolase_sf"/>
</dbReference>
<dbReference type="PANTHER" id="PTHR43434">
    <property type="entry name" value="PHOSPHOGLYCOLATE PHOSPHATASE"/>
    <property type="match status" value="1"/>
</dbReference>
<dbReference type="Gene3D" id="3.40.50.1000">
    <property type="entry name" value="HAD superfamily/HAD-like"/>
    <property type="match status" value="1"/>
</dbReference>
<dbReference type="GO" id="GO:0006281">
    <property type="term" value="P:DNA repair"/>
    <property type="evidence" value="ECO:0007669"/>
    <property type="project" value="TreeGrafter"/>
</dbReference>
<dbReference type="NCBIfam" id="TIGR01549">
    <property type="entry name" value="HAD-SF-IA-v1"/>
    <property type="match status" value="1"/>
</dbReference>